<protein>
    <submittedName>
        <fullName evidence="2">Uncharacterized protein</fullName>
    </submittedName>
</protein>
<keyword evidence="1" id="KW-1133">Transmembrane helix</keyword>
<keyword evidence="1" id="KW-0812">Transmembrane</keyword>
<evidence type="ECO:0000313" key="2">
    <source>
        <dbReference type="EMBL" id="QHC00782.1"/>
    </source>
</evidence>
<keyword evidence="3" id="KW-1185">Reference proteome</keyword>
<dbReference type="RefSeq" id="WP_159545606.1">
    <property type="nucleotide sequence ID" value="NZ_CP047156.1"/>
</dbReference>
<dbReference type="KEGG" id="eke:EK0264_11130"/>
<dbReference type="AlphaFoldDB" id="A0A7L4YP26"/>
<organism evidence="2 3">
    <name type="scientific">Epidermidibacterium keratini</name>
    <dbReference type="NCBI Taxonomy" id="1891644"/>
    <lineage>
        <taxon>Bacteria</taxon>
        <taxon>Bacillati</taxon>
        <taxon>Actinomycetota</taxon>
        <taxon>Actinomycetes</taxon>
        <taxon>Sporichthyales</taxon>
        <taxon>Sporichthyaceae</taxon>
        <taxon>Epidermidibacterium</taxon>
    </lineage>
</organism>
<proteinExistence type="predicted"/>
<dbReference type="EMBL" id="CP047156">
    <property type="protein sequence ID" value="QHC00782.1"/>
    <property type="molecule type" value="Genomic_DNA"/>
</dbReference>
<feature type="transmembrane region" description="Helical" evidence="1">
    <location>
        <begin position="74"/>
        <end position="98"/>
    </location>
</feature>
<evidence type="ECO:0000313" key="3">
    <source>
        <dbReference type="Proteomes" id="UP000463857"/>
    </source>
</evidence>
<name>A0A7L4YP26_9ACTN</name>
<dbReference type="Proteomes" id="UP000463857">
    <property type="component" value="Chromosome"/>
</dbReference>
<accession>A0A7L4YP26</accession>
<dbReference type="OrthoDB" id="5187707at2"/>
<dbReference type="InParanoid" id="A0A7L4YP26"/>
<keyword evidence="1" id="KW-0472">Membrane</keyword>
<evidence type="ECO:0000256" key="1">
    <source>
        <dbReference type="SAM" id="Phobius"/>
    </source>
</evidence>
<feature type="transmembrane region" description="Helical" evidence="1">
    <location>
        <begin position="50"/>
        <end position="68"/>
    </location>
</feature>
<sequence>MMTSEKPQATNRQQLRSQAVGRDGYVRVHPTWSGSRQVHMGDAPGIGRQIGWLLGAMIGAPIMLSIGWDLAFWQILLGIAITSIIGAALAHVVFGLVWSRIKREVPATNPRTVEARDLQVGDWMMTQDDGTNRAMRVEVAPESIPDPLAETREPQETVSLRTSTGRALILPAAQDVTVVDLPEGTEPRAK</sequence>
<reference evidence="2 3" key="1">
    <citation type="journal article" date="2018" name="Int. J. Syst. Evol. Microbiol.">
        <title>Epidermidibacterium keratini gen. nov., sp. nov., a member of the family Sporichthyaceae, isolated from keratin epidermis.</title>
        <authorList>
            <person name="Lee D.G."/>
            <person name="Trujillo M.E."/>
            <person name="Kang S."/>
            <person name="Nam J.J."/>
            <person name="Kim Y.J."/>
        </authorList>
    </citation>
    <scope>NUCLEOTIDE SEQUENCE [LARGE SCALE GENOMIC DNA]</scope>
    <source>
        <strain evidence="2 3">EPI-7</strain>
    </source>
</reference>
<gene>
    <name evidence="2" type="ORF">EK0264_11130</name>
</gene>